<feature type="region of interest" description="Disordered" evidence="1">
    <location>
        <begin position="281"/>
        <end position="305"/>
    </location>
</feature>
<evidence type="ECO:0000313" key="4">
    <source>
        <dbReference type="Proteomes" id="UP001293254"/>
    </source>
</evidence>
<sequence length="305" mass="35508">MEEEAWNSINRLACGTIRSCLSKEHKYTFSKEIFVHKLWTTLEERFLKKNIQNKLYMKKRLFRLSYVSGTTMNDHIANFNQLMTDLMNMDEMFKDDDLALMFLRSLSFLKSLYSTGRMMYLFVKFVQLCVRYTGTNEKSHSVGTLESKGFELRAKDSVMKIISSAHVVMKGIRKNNNLYHYSRTPLEKWFSKPATDYESLHLFSSTAYYHVKESKLDQRAKRAIFLGITLGIKGYRLWCLKTKKIIFSRDVNFDESTMLAKVDVEQLDDAPKQVEFERVVIPTNEATDEDSSISEGKADSDGEEV</sequence>
<evidence type="ECO:0000256" key="1">
    <source>
        <dbReference type="SAM" id="MobiDB-lite"/>
    </source>
</evidence>
<dbReference type="EMBL" id="JACGWO010000003">
    <property type="protein sequence ID" value="KAK4430899.1"/>
    <property type="molecule type" value="Genomic_DNA"/>
</dbReference>
<organism evidence="3 4">
    <name type="scientific">Sesamum alatum</name>
    <dbReference type="NCBI Taxonomy" id="300844"/>
    <lineage>
        <taxon>Eukaryota</taxon>
        <taxon>Viridiplantae</taxon>
        <taxon>Streptophyta</taxon>
        <taxon>Embryophyta</taxon>
        <taxon>Tracheophyta</taxon>
        <taxon>Spermatophyta</taxon>
        <taxon>Magnoliopsida</taxon>
        <taxon>eudicotyledons</taxon>
        <taxon>Gunneridae</taxon>
        <taxon>Pentapetalae</taxon>
        <taxon>asterids</taxon>
        <taxon>lamiids</taxon>
        <taxon>Lamiales</taxon>
        <taxon>Pedaliaceae</taxon>
        <taxon>Sesamum</taxon>
    </lineage>
</organism>
<name>A0AAE1YIU3_9LAMI</name>
<dbReference type="Pfam" id="PF14223">
    <property type="entry name" value="Retrotran_gag_2"/>
    <property type="match status" value="1"/>
</dbReference>
<reference evidence="3" key="1">
    <citation type="submission" date="2020-06" db="EMBL/GenBank/DDBJ databases">
        <authorList>
            <person name="Li T."/>
            <person name="Hu X."/>
            <person name="Zhang T."/>
            <person name="Song X."/>
            <person name="Zhang H."/>
            <person name="Dai N."/>
            <person name="Sheng W."/>
            <person name="Hou X."/>
            <person name="Wei L."/>
        </authorList>
    </citation>
    <scope>NUCLEOTIDE SEQUENCE</scope>
    <source>
        <strain evidence="3">3651</strain>
        <tissue evidence="3">Leaf</tissue>
    </source>
</reference>
<dbReference type="InterPro" id="IPR057670">
    <property type="entry name" value="SH3_retrovirus"/>
</dbReference>
<feature type="compositionally biased region" description="Basic and acidic residues" evidence="1">
    <location>
        <begin position="296"/>
        <end position="305"/>
    </location>
</feature>
<keyword evidence="4" id="KW-1185">Reference proteome</keyword>
<comment type="caution">
    <text evidence="3">The sequence shown here is derived from an EMBL/GenBank/DDBJ whole genome shotgun (WGS) entry which is preliminary data.</text>
</comment>
<dbReference type="Proteomes" id="UP001293254">
    <property type="component" value="Unassembled WGS sequence"/>
</dbReference>
<dbReference type="Pfam" id="PF25597">
    <property type="entry name" value="SH3_retrovirus"/>
    <property type="match status" value="1"/>
</dbReference>
<proteinExistence type="predicted"/>
<gene>
    <name evidence="3" type="ORF">Salat_0851800</name>
</gene>
<reference evidence="3" key="2">
    <citation type="journal article" date="2024" name="Plant">
        <title>Genomic evolution and insights into agronomic trait innovations of Sesamum species.</title>
        <authorList>
            <person name="Miao H."/>
            <person name="Wang L."/>
            <person name="Qu L."/>
            <person name="Liu H."/>
            <person name="Sun Y."/>
            <person name="Le M."/>
            <person name="Wang Q."/>
            <person name="Wei S."/>
            <person name="Zheng Y."/>
            <person name="Lin W."/>
            <person name="Duan Y."/>
            <person name="Cao H."/>
            <person name="Xiong S."/>
            <person name="Wang X."/>
            <person name="Wei L."/>
            <person name="Li C."/>
            <person name="Ma Q."/>
            <person name="Ju M."/>
            <person name="Zhao R."/>
            <person name="Li G."/>
            <person name="Mu C."/>
            <person name="Tian Q."/>
            <person name="Mei H."/>
            <person name="Zhang T."/>
            <person name="Gao T."/>
            <person name="Zhang H."/>
        </authorList>
    </citation>
    <scope>NUCLEOTIDE SEQUENCE</scope>
    <source>
        <strain evidence="3">3651</strain>
    </source>
</reference>
<feature type="domain" description="Retroviral polymerase SH3-like" evidence="2">
    <location>
        <begin position="205"/>
        <end position="259"/>
    </location>
</feature>
<evidence type="ECO:0000259" key="2">
    <source>
        <dbReference type="Pfam" id="PF25597"/>
    </source>
</evidence>
<dbReference type="AlphaFoldDB" id="A0AAE1YIU3"/>
<accession>A0AAE1YIU3</accession>
<protein>
    <recommendedName>
        <fullName evidence="2">Retroviral polymerase SH3-like domain-containing protein</fullName>
    </recommendedName>
</protein>
<evidence type="ECO:0000313" key="3">
    <source>
        <dbReference type="EMBL" id="KAK4430899.1"/>
    </source>
</evidence>